<gene>
    <name evidence="1" type="ORF">TIFTF001_005852</name>
</gene>
<proteinExistence type="predicted"/>
<accession>A0AA87ZLM7</accession>
<evidence type="ECO:0000313" key="2">
    <source>
        <dbReference type="Proteomes" id="UP001187192"/>
    </source>
</evidence>
<reference evidence="1" key="1">
    <citation type="submission" date="2023-07" db="EMBL/GenBank/DDBJ databases">
        <title>draft genome sequence of fig (Ficus carica).</title>
        <authorList>
            <person name="Takahashi T."/>
            <person name="Nishimura K."/>
        </authorList>
    </citation>
    <scope>NUCLEOTIDE SEQUENCE</scope>
</reference>
<dbReference type="AlphaFoldDB" id="A0AA87ZLM7"/>
<protein>
    <submittedName>
        <fullName evidence="1">Uncharacterized protein</fullName>
    </submittedName>
</protein>
<dbReference type="EMBL" id="BTGU01000006">
    <property type="protein sequence ID" value="GMN36227.1"/>
    <property type="molecule type" value="Genomic_DNA"/>
</dbReference>
<sequence length="77" mass="8452">MKDLSPASEGSTLIASTPPVCHKMDAINTANMIMKTLLNFIFFGKLFSKPLKLGFTCRARNSFVAESQLTCNLRSPV</sequence>
<keyword evidence="2" id="KW-1185">Reference proteome</keyword>
<organism evidence="1 2">
    <name type="scientific">Ficus carica</name>
    <name type="common">Common fig</name>
    <dbReference type="NCBI Taxonomy" id="3494"/>
    <lineage>
        <taxon>Eukaryota</taxon>
        <taxon>Viridiplantae</taxon>
        <taxon>Streptophyta</taxon>
        <taxon>Embryophyta</taxon>
        <taxon>Tracheophyta</taxon>
        <taxon>Spermatophyta</taxon>
        <taxon>Magnoliopsida</taxon>
        <taxon>eudicotyledons</taxon>
        <taxon>Gunneridae</taxon>
        <taxon>Pentapetalae</taxon>
        <taxon>rosids</taxon>
        <taxon>fabids</taxon>
        <taxon>Rosales</taxon>
        <taxon>Moraceae</taxon>
        <taxon>Ficeae</taxon>
        <taxon>Ficus</taxon>
    </lineage>
</organism>
<dbReference type="Proteomes" id="UP001187192">
    <property type="component" value="Unassembled WGS sequence"/>
</dbReference>
<comment type="caution">
    <text evidence="1">The sequence shown here is derived from an EMBL/GenBank/DDBJ whole genome shotgun (WGS) entry which is preliminary data.</text>
</comment>
<name>A0AA87ZLM7_FICCA</name>
<evidence type="ECO:0000313" key="1">
    <source>
        <dbReference type="EMBL" id="GMN36227.1"/>
    </source>
</evidence>